<proteinExistence type="predicted"/>
<evidence type="ECO:0000313" key="1">
    <source>
        <dbReference type="EMBL" id="KIJ89632.1"/>
    </source>
</evidence>
<dbReference type="EMBL" id="KN839549">
    <property type="protein sequence ID" value="KIJ89632.1"/>
    <property type="molecule type" value="Genomic_DNA"/>
</dbReference>
<gene>
    <name evidence="1" type="ORF">K443DRAFT_15922</name>
</gene>
<reference evidence="2" key="2">
    <citation type="submission" date="2015-01" db="EMBL/GenBank/DDBJ databases">
        <title>Evolutionary Origins and Diversification of the Mycorrhizal Mutualists.</title>
        <authorList>
            <consortium name="DOE Joint Genome Institute"/>
            <consortium name="Mycorrhizal Genomics Consortium"/>
            <person name="Kohler A."/>
            <person name="Kuo A."/>
            <person name="Nagy L.G."/>
            <person name="Floudas D."/>
            <person name="Copeland A."/>
            <person name="Barry K.W."/>
            <person name="Cichocki N."/>
            <person name="Veneault-Fourrey C."/>
            <person name="LaButti K."/>
            <person name="Lindquist E.A."/>
            <person name="Lipzen A."/>
            <person name="Lundell T."/>
            <person name="Morin E."/>
            <person name="Murat C."/>
            <person name="Riley R."/>
            <person name="Ohm R."/>
            <person name="Sun H."/>
            <person name="Tunlid A."/>
            <person name="Henrissat B."/>
            <person name="Grigoriev I.V."/>
            <person name="Hibbett D.S."/>
            <person name="Martin F."/>
        </authorList>
    </citation>
    <scope>NUCLEOTIDE SEQUENCE [LARGE SCALE GENOMIC DNA]</scope>
    <source>
        <strain evidence="2">LaAM-08-1</strain>
    </source>
</reference>
<name>A0A0C9WYX2_9AGAR</name>
<reference evidence="1 2" key="1">
    <citation type="submission" date="2014-04" db="EMBL/GenBank/DDBJ databases">
        <authorList>
            <consortium name="DOE Joint Genome Institute"/>
            <person name="Kuo A."/>
            <person name="Kohler A."/>
            <person name="Nagy L.G."/>
            <person name="Floudas D."/>
            <person name="Copeland A."/>
            <person name="Barry K.W."/>
            <person name="Cichocki N."/>
            <person name="Veneault-Fourrey C."/>
            <person name="LaButti K."/>
            <person name="Lindquist E.A."/>
            <person name="Lipzen A."/>
            <person name="Lundell T."/>
            <person name="Morin E."/>
            <person name="Murat C."/>
            <person name="Sun H."/>
            <person name="Tunlid A."/>
            <person name="Henrissat B."/>
            <person name="Grigoriev I.V."/>
            <person name="Hibbett D.S."/>
            <person name="Martin F."/>
            <person name="Nordberg H.P."/>
            <person name="Cantor M.N."/>
            <person name="Hua S.X."/>
        </authorList>
    </citation>
    <scope>NUCLEOTIDE SEQUENCE [LARGE SCALE GENOMIC DNA]</scope>
    <source>
        <strain evidence="1 2">LaAM-08-1</strain>
    </source>
</reference>
<keyword evidence="2" id="KW-1185">Reference proteome</keyword>
<dbReference type="AlphaFoldDB" id="A0A0C9WYX2"/>
<dbReference type="Proteomes" id="UP000054477">
    <property type="component" value="Unassembled WGS sequence"/>
</dbReference>
<protein>
    <submittedName>
        <fullName evidence="1">Uncharacterized protein</fullName>
    </submittedName>
</protein>
<organism evidence="1 2">
    <name type="scientific">Laccaria amethystina LaAM-08-1</name>
    <dbReference type="NCBI Taxonomy" id="1095629"/>
    <lineage>
        <taxon>Eukaryota</taxon>
        <taxon>Fungi</taxon>
        <taxon>Dikarya</taxon>
        <taxon>Basidiomycota</taxon>
        <taxon>Agaricomycotina</taxon>
        <taxon>Agaricomycetes</taxon>
        <taxon>Agaricomycetidae</taxon>
        <taxon>Agaricales</taxon>
        <taxon>Agaricineae</taxon>
        <taxon>Hydnangiaceae</taxon>
        <taxon>Laccaria</taxon>
    </lineage>
</organism>
<dbReference type="HOGENOM" id="CLU_2942090_0_0_1"/>
<sequence>MVKSNIKELEWKMTISGKNTDVPEELNPLLQPYQITMLHYCHLPCQLFDVTLYHLRKLVM</sequence>
<evidence type="ECO:0000313" key="2">
    <source>
        <dbReference type="Proteomes" id="UP000054477"/>
    </source>
</evidence>
<accession>A0A0C9WYX2</accession>